<feature type="region of interest" description="Disordered" evidence="2">
    <location>
        <begin position="93"/>
        <end position="112"/>
    </location>
</feature>
<name>A0A6N6M5U7_9FLAO</name>
<gene>
    <name evidence="4" type="ORF">F3059_09195</name>
</gene>
<feature type="region of interest" description="Disordered" evidence="2">
    <location>
        <begin position="58"/>
        <end position="88"/>
    </location>
</feature>
<evidence type="ECO:0000256" key="1">
    <source>
        <dbReference type="ARBA" id="ARBA00022729"/>
    </source>
</evidence>
<proteinExistence type="predicted"/>
<dbReference type="EMBL" id="WACR01000007">
    <property type="protein sequence ID" value="KAB1063733.1"/>
    <property type="molecule type" value="Genomic_DNA"/>
</dbReference>
<dbReference type="AlphaFoldDB" id="A0A6N6M5U7"/>
<dbReference type="OrthoDB" id="2582440at2"/>
<evidence type="ECO:0000256" key="2">
    <source>
        <dbReference type="SAM" id="MobiDB-lite"/>
    </source>
</evidence>
<dbReference type="Pfam" id="PF18962">
    <property type="entry name" value="Por_Secre_tail"/>
    <property type="match status" value="1"/>
</dbReference>
<protein>
    <submittedName>
        <fullName evidence="4">T9SS type A sorting domain-containing protein</fullName>
    </submittedName>
</protein>
<reference evidence="4 5" key="1">
    <citation type="submission" date="2019-09" db="EMBL/GenBank/DDBJ databases">
        <title>Genomes of Cryomorphaceae.</title>
        <authorList>
            <person name="Bowman J.P."/>
        </authorList>
    </citation>
    <scope>NUCLEOTIDE SEQUENCE [LARGE SCALE GENOMIC DNA]</scope>
    <source>
        <strain evidence="4 5">KCTC 52047</strain>
    </source>
</reference>
<dbReference type="Gene3D" id="2.60.120.200">
    <property type="match status" value="1"/>
</dbReference>
<feature type="domain" description="Secretion system C-terminal sorting" evidence="3">
    <location>
        <begin position="936"/>
        <end position="991"/>
    </location>
</feature>
<organism evidence="4 5">
    <name type="scientific">Salibacter halophilus</name>
    <dbReference type="NCBI Taxonomy" id="1803916"/>
    <lineage>
        <taxon>Bacteria</taxon>
        <taxon>Pseudomonadati</taxon>
        <taxon>Bacteroidota</taxon>
        <taxon>Flavobacteriia</taxon>
        <taxon>Flavobacteriales</taxon>
        <taxon>Salibacteraceae</taxon>
        <taxon>Salibacter</taxon>
    </lineage>
</organism>
<dbReference type="NCBIfam" id="TIGR04183">
    <property type="entry name" value="Por_Secre_tail"/>
    <property type="match status" value="1"/>
</dbReference>
<dbReference type="SUPFAM" id="SSF49899">
    <property type="entry name" value="Concanavalin A-like lectins/glucanases"/>
    <property type="match status" value="1"/>
</dbReference>
<evidence type="ECO:0000259" key="3">
    <source>
        <dbReference type="Pfam" id="PF18962"/>
    </source>
</evidence>
<keyword evidence="5" id="KW-1185">Reference proteome</keyword>
<sequence>MNKKLQQHQIAVLFTTALFFVFGQDSFSQTGPGGVSDSANLGLWLDASTLSLSDNASVTSWTDQSGNGNNAGQSSNSNKPSFNASSSLGGRPAVHFSGGTNNSTSDYLTVPDDDKLDGTSGLTFYAVVRPDNMGNPDVQAIYGKRPSQNSSSDWAYTWFFWNGNNLYLDLDNNNNRFGTPNSYSSNTNYMLNMTFDGSLSQSQRAKIYTNGSLSKTNSESSTNIPNSNVDLYIGVMDDGYGKYFSGDMAELMIFTKALNRAERIIIDNYLGAKYQISIANDHFAYESDFGLGVIGIGRASDGSSHSASQGKGILKIENPSSLNNNDFLFIGHNDDELATVDTCDAPGLYGKRIKRAWKVGESNEVGTVDLTFDISSFSDFSSSGSDYALLVSSNATFKNATTITSGISLSGNELTISGVNLNDGDVITLATTQSVVWDGVSWSNGSGSAGSPSSADASKKLIINGSSASLNNDASCECLEVLSGNDFTINNSQDLTVSSAIDNEGTITVEHTGSLIQTNTGSDQNTGNGNYIIEKDGLANDAYFNLWSSPIQSADILNTFNGVNPCDVFVFESDIQLYSHDFTPGFNTTCNGNPVTFQSGDVISGGDGIMDVARGYYIPGATGGTRTFDGQVNNGNFSIAITQQSNPNSSNANWTDDNWNLIGNPYPSSIDANAFWTENAINNSRISGAIYYWDDAQTGNFDDGDFAQWNTIGATSSPNSSVSPNGSIASGQGFWVVADANSSVQFTNSMRNAQNDQFFKTSSQSEPKLWLTVVDSAGLMNQLLIGFPQDATDGFDKIYDAYKAEGNSHIAFGSVLDTLGYAIQGLAPVVPGSEKVVDLYLRSERSGERTIRLDSALAMDDHTIYLLDRQTGSEVEISESDYTFTSENRIDSKSRFALKFVRDETTGIENVKTDKEDQVKLFAHDNLIEASVRRGNAKINKLQVYDIAGREVLNVKTNSQYIQQPVSKLNVGVYIVRVQLDNGADHKKKIVIQ</sequence>
<dbReference type="Proteomes" id="UP000435357">
    <property type="component" value="Unassembled WGS sequence"/>
</dbReference>
<dbReference type="InterPro" id="IPR013320">
    <property type="entry name" value="ConA-like_dom_sf"/>
</dbReference>
<keyword evidence="1" id="KW-0732">Signal</keyword>
<comment type="caution">
    <text evidence="4">The sequence shown here is derived from an EMBL/GenBank/DDBJ whole genome shotgun (WGS) entry which is preliminary data.</text>
</comment>
<dbReference type="Pfam" id="PF13385">
    <property type="entry name" value="Laminin_G_3"/>
    <property type="match status" value="1"/>
</dbReference>
<accession>A0A6N6M5U7</accession>
<dbReference type="InterPro" id="IPR026444">
    <property type="entry name" value="Secre_tail"/>
</dbReference>
<evidence type="ECO:0000313" key="4">
    <source>
        <dbReference type="EMBL" id="KAB1063733.1"/>
    </source>
</evidence>
<feature type="compositionally biased region" description="Low complexity" evidence="2">
    <location>
        <begin position="64"/>
        <end position="78"/>
    </location>
</feature>
<dbReference type="GO" id="GO:0004553">
    <property type="term" value="F:hydrolase activity, hydrolyzing O-glycosyl compounds"/>
    <property type="evidence" value="ECO:0007669"/>
    <property type="project" value="UniProtKB-ARBA"/>
</dbReference>
<feature type="compositionally biased region" description="Polar residues" evidence="2">
    <location>
        <begin position="98"/>
        <end position="107"/>
    </location>
</feature>
<evidence type="ECO:0000313" key="5">
    <source>
        <dbReference type="Proteomes" id="UP000435357"/>
    </source>
</evidence>
<dbReference type="RefSeq" id="WP_151168479.1">
    <property type="nucleotide sequence ID" value="NZ_WACR01000007.1"/>
</dbReference>
<feature type="compositionally biased region" description="Polar residues" evidence="2">
    <location>
        <begin position="79"/>
        <end position="88"/>
    </location>
</feature>
<dbReference type="GO" id="GO:0005975">
    <property type="term" value="P:carbohydrate metabolic process"/>
    <property type="evidence" value="ECO:0007669"/>
    <property type="project" value="UniProtKB-ARBA"/>
</dbReference>